<keyword evidence="3" id="KW-1185">Reference proteome</keyword>
<keyword evidence="1" id="KW-1133">Transmembrane helix</keyword>
<evidence type="ECO:0000313" key="3">
    <source>
        <dbReference type="Proteomes" id="UP000231279"/>
    </source>
</evidence>
<keyword evidence="1" id="KW-0472">Membrane</keyword>
<comment type="caution">
    <text evidence="2">The sequence shown here is derived from an EMBL/GenBank/DDBJ whole genome shotgun (WGS) entry which is preliminary data.</text>
</comment>
<evidence type="ECO:0000313" key="2">
    <source>
        <dbReference type="EMBL" id="PIN00020.1"/>
    </source>
</evidence>
<reference evidence="3" key="1">
    <citation type="journal article" date="2018" name="Gigascience">
        <title>Genome assembly of the Pink Ipe (Handroanthus impetiginosus, Bignoniaceae), a highly valued, ecologically keystone Neotropical timber forest tree.</title>
        <authorList>
            <person name="Silva-Junior O.B."/>
            <person name="Grattapaglia D."/>
            <person name="Novaes E."/>
            <person name="Collevatti R.G."/>
        </authorList>
    </citation>
    <scope>NUCLEOTIDE SEQUENCE [LARGE SCALE GENOMIC DNA]</scope>
    <source>
        <strain evidence="3">cv. UFG-1</strain>
    </source>
</reference>
<organism evidence="2 3">
    <name type="scientific">Handroanthus impetiginosus</name>
    <dbReference type="NCBI Taxonomy" id="429701"/>
    <lineage>
        <taxon>Eukaryota</taxon>
        <taxon>Viridiplantae</taxon>
        <taxon>Streptophyta</taxon>
        <taxon>Embryophyta</taxon>
        <taxon>Tracheophyta</taxon>
        <taxon>Spermatophyta</taxon>
        <taxon>Magnoliopsida</taxon>
        <taxon>eudicotyledons</taxon>
        <taxon>Gunneridae</taxon>
        <taxon>Pentapetalae</taxon>
        <taxon>asterids</taxon>
        <taxon>lamiids</taxon>
        <taxon>Lamiales</taxon>
        <taxon>Bignoniaceae</taxon>
        <taxon>Crescentiina</taxon>
        <taxon>Tabebuia alliance</taxon>
        <taxon>Handroanthus</taxon>
    </lineage>
</organism>
<protein>
    <submittedName>
        <fullName evidence="2">Uncharacterized protein</fullName>
    </submittedName>
</protein>
<proteinExistence type="predicted"/>
<dbReference type="EMBL" id="NKXS01007220">
    <property type="protein sequence ID" value="PIN00020.1"/>
    <property type="molecule type" value="Genomic_DNA"/>
</dbReference>
<dbReference type="AlphaFoldDB" id="A0A2G9G530"/>
<evidence type="ECO:0000256" key="1">
    <source>
        <dbReference type="SAM" id="Phobius"/>
    </source>
</evidence>
<gene>
    <name evidence="2" type="ORF">CDL12_27477</name>
</gene>
<sequence length="79" mass="9311">MEFLCAAKEKRRSFRVFVAEGAPSKILVIDYKRNQVFLYLLQFSYVSLVLSDIRGTLLVKNWLQRDFKLQLSLILLFLP</sequence>
<dbReference type="Proteomes" id="UP000231279">
    <property type="component" value="Unassembled WGS sequence"/>
</dbReference>
<accession>A0A2G9G530</accession>
<keyword evidence="1" id="KW-0812">Transmembrane</keyword>
<name>A0A2G9G530_9LAMI</name>
<feature type="transmembrane region" description="Helical" evidence="1">
    <location>
        <begin position="36"/>
        <end position="59"/>
    </location>
</feature>
<dbReference type="STRING" id="429701.A0A2G9G530"/>